<accession>A0A1E7Z660</accession>
<dbReference type="GO" id="GO:0005524">
    <property type="term" value="F:ATP binding"/>
    <property type="evidence" value="ECO:0007669"/>
    <property type="project" value="UniProtKB-UniRule"/>
</dbReference>
<feature type="binding site" evidence="8">
    <location>
        <begin position="37"/>
        <end position="42"/>
    </location>
    <ligand>
        <name>ATP</name>
        <dbReference type="ChEBI" id="CHEBI:30616"/>
    </ligand>
</feature>
<evidence type="ECO:0000256" key="6">
    <source>
        <dbReference type="ARBA" id="ARBA00022840"/>
    </source>
</evidence>
<dbReference type="NCBIfam" id="TIGR02432">
    <property type="entry name" value="lysidine_TilS_N"/>
    <property type="match status" value="1"/>
</dbReference>
<feature type="domain" description="tRNA(Ile)-lysidine synthase substrate-binding" evidence="10">
    <location>
        <begin position="262"/>
        <end position="328"/>
    </location>
</feature>
<dbReference type="RefSeq" id="WP_070127103.1">
    <property type="nucleotide sequence ID" value="NZ_MDHN01000041.1"/>
</dbReference>
<gene>
    <name evidence="8" type="primary">tilS</name>
    <name evidence="12" type="ORF">BFC18_19810</name>
</gene>
<dbReference type="STRING" id="1656094.BFC18_19810"/>
<dbReference type="Proteomes" id="UP000175691">
    <property type="component" value="Unassembled WGS sequence"/>
</dbReference>
<dbReference type="OrthoDB" id="9807403at2"/>
<dbReference type="GO" id="GO:0006400">
    <property type="term" value="P:tRNA modification"/>
    <property type="evidence" value="ECO:0007669"/>
    <property type="project" value="UniProtKB-UniRule"/>
</dbReference>
<dbReference type="InterPro" id="IPR012094">
    <property type="entry name" value="tRNA_Ile_lys_synt"/>
</dbReference>
<dbReference type="SUPFAM" id="SSF56037">
    <property type="entry name" value="PheT/TilS domain"/>
    <property type="match status" value="1"/>
</dbReference>
<dbReference type="Pfam" id="PF01171">
    <property type="entry name" value="ATP_bind_3"/>
    <property type="match status" value="1"/>
</dbReference>
<evidence type="ECO:0000256" key="1">
    <source>
        <dbReference type="ARBA" id="ARBA00004496"/>
    </source>
</evidence>
<comment type="similarity">
    <text evidence="8">Belongs to the tRNA(Ile)-lysidine synthase family.</text>
</comment>
<comment type="domain">
    <text evidence="8">The N-terminal region contains the highly conserved SGGXDS motif, predicted to be a P-loop motif involved in ATP binding.</text>
</comment>
<dbReference type="Gene3D" id="1.20.59.20">
    <property type="match status" value="1"/>
</dbReference>
<keyword evidence="3 8" id="KW-0436">Ligase</keyword>
<protein>
    <recommendedName>
        <fullName evidence="8">tRNA(Ile)-lysidine synthase</fullName>
        <ecNumber evidence="8">6.3.4.19</ecNumber>
    </recommendedName>
    <alternativeName>
        <fullName evidence="8">tRNA(Ile)-2-lysyl-cytidine synthase</fullName>
    </alternativeName>
    <alternativeName>
        <fullName evidence="8">tRNA(Ile)-lysidine synthetase</fullName>
    </alternativeName>
</protein>
<evidence type="ECO:0000256" key="3">
    <source>
        <dbReference type="ARBA" id="ARBA00022598"/>
    </source>
</evidence>
<dbReference type="InterPro" id="IPR015262">
    <property type="entry name" value="tRNA_Ile_lys_synt_subst-bd"/>
</dbReference>
<evidence type="ECO:0000259" key="11">
    <source>
        <dbReference type="Pfam" id="PF11734"/>
    </source>
</evidence>
<dbReference type="HAMAP" id="MF_01161">
    <property type="entry name" value="tRNA_Ile_lys_synt"/>
    <property type="match status" value="1"/>
</dbReference>
<dbReference type="GO" id="GO:0005737">
    <property type="term" value="C:cytoplasm"/>
    <property type="evidence" value="ECO:0007669"/>
    <property type="project" value="UniProtKB-SubCell"/>
</dbReference>
<dbReference type="PANTHER" id="PTHR43033">
    <property type="entry name" value="TRNA(ILE)-LYSIDINE SYNTHASE-RELATED"/>
    <property type="match status" value="1"/>
</dbReference>
<dbReference type="Pfam" id="PF11734">
    <property type="entry name" value="TilS_C"/>
    <property type="match status" value="1"/>
</dbReference>
<dbReference type="CDD" id="cd01992">
    <property type="entry name" value="TilS_N"/>
    <property type="match status" value="1"/>
</dbReference>
<dbReference type="InterPro" id="IPR011063">
    <property type="entry name" value="TilS/TtcA_N"/>
</dbReference>
<keyword evidence="4 8" id="KW-0819">tRNA processing</keyword>
<dbReference type="SUPFAM" id="SSF82829">
    <property type="entry name" value="MesJ substrate recognition domain-like"/>
    <property type="match status" value="1"/>
</dbReference>
<keyword evidence="2 8" id="KW-0963">Cytoplasm</keyword>
<keyword evidence="6 8" id="KW-0067">ATP-binding</keyword>
<dbReference type="PANTHER" id="PTHR43033:SF1">
    <property type="entry name" value="TRNA(ILE)-LYSIDINE SYNTHASE-RELATED"/>
    <property type="match status" value="1"/>
</dbReference>
<organism evidence="12 13">
    <name type="scientific">Alteromonas confluentis</name>
    <dbReference type="NCBI Taxonomy" id="1656094"/>
    <lineage>
        <taxon>Bacteria</taxon>
        <taxon>Pseudomonadati</taxon>
        <taxon>Pseudomonadota</taxon>
        <taxon>Gammaproteobacteria</taxon>
        <taxon>Alteromonadales</taxon>
        <taxon>Alteromonadaceae</taxon>
        <taxon>Alteromonas/Salinimonas group</taxon>
        <taxon>Alteromonas</taxon>
    </lineage>
</organism>
<evidence type="ECO:0000256" key="8">
    <source>
        <dbReference type="HAMAP-Rule" id="MF_01161"/>
    </source>
</evidence>
<feature type="domain" description="tRNA(Ile)-lysidine/2-thiocytidine synthase N-terminal" evidence="9">
    <location>
        <begin position="32"/>
        <end position="213"/>
    </location>
</feature>
<keyword evidence="13" id="KW-1185">Reference proteome</keyword>
<comment type="subcellular location">
    <subcellularLocation>
        <location evidence="1 8">Cytoplasm</location>
    </subcellularLocation>
</comment>
<evidence type="ECO:0000256" key="5">
    <source>
        <dbReference type="ARBA" id="ARBA00022741"/>
    </source>
</evidence>
<evidence type="ECO:0000256" key="4">
    <source>
        <dbReference type="ARBA" id="ARBA00022694"/>
    </source>
</evidence>
<dbReference type="SUPFAM" id="SSF52402">
    <property type="entry name" value="Adenine nucleotide alpha hydrolases-like"/>
    <property type="match status" value="1"/>
</dbReference>
<dbReference type="InterPro" id="IPR014729">
    <property type="entry name" value="Rossmann-like_a/b/a_fold"/>
</dbReference>
<comment type="caution">
    <text evidence="12">The sequence shown here is derived from an EMBL/GenBank/DDBJ whole genome shotgun (WGS) entry which is preliminary data.</text>
</comment>
<dbReference type="AlphaFoldDB" id="A0A1E7Z660"/>
<evidence type="ECO:0000256" key="2">
    <source>
        <dbReference type="ARBA" id="ARBA00022490"/>
    </source>
</evidence>
<dbReference type="InterPro" id="IPR012795">
    <property type="entry name" value="tRNA_Ile_lys_synt_N"/>
</dbReference>
<dbReference type="GO" id="GO:0032267">
    <property type="term" value="F:tRNA(Ile)-lysidine synthase activity"/>
    <property type="evidence" value="ECO:0007669"/>
    <property type="project" value="UniProtKB-EC"/>
</dbReference>
<dbReference type="NCBIfam" id="TIGR02433">
    <property type="entry name" value="lysidine_TilS_C"/>
    <property type="match status" value="1"/>
</dbReference>
<evidence type="ECO:0000259" key="9">
    <source>
        <dbReference type="Pfam" id="PF01171"/>
    </source>
</evidence>
<dbReference type="EMBL" id="MDHN01000041">
    <property type="protein sequence ID" value="OFC68990.1"/>
    <property type="molecule type" value="Genomic_DNA"/>
</dbReference>
<evidence type="ECO:0000259" key="10">
    <source>
        <dbReference type="Pfam" id="PF09179"/>
    </source>
</evidence>
<dbReference type="InterPro" id="IPR012796">
    <property type="entry name" value="Lysidine-tRNA-synth_C"/>
</dbReference>
<sequence length="443" mass="49625">MSLKVDATSLMLQITESLQRLLSSLTSPPTTLIVGFSGGVDSSFLLHALACSSLGSSTSLPPLHAVYIHHGLSDQADQWQLHCQEFCEQRNIRFSAVKVQVPDLPRTSLEATARDARYDALLDICKREQGALVLGQHQDDQVETLLLALKRGSGPAGLAAMPAVSTKCDVALLRPMLNVSRSSLEEAAKALSLEWVEDDSNTDLRFDRNYLRQTILPMITARWEQFGGSVSKSAELLQEQNALLDEVTKERFLSSRNADNTLSVARIQALSLPWQRAVIRYWIRLHRKPMPSRIQLEEILQTMGARVDANPVVSMSGYDIRRYNQSLFLTESLSRPEPQKVTPGTIIQLPWWPIAFEIEGQGDFSVVAAHEIKRLQVLNNPLAKTPGKWFKEWKVPPWLRNQVPVIIDKEHPVAVILTDKIIYLSAAQKAQYIIRLVDTALPE</sequence>
<reference evidence="12 13" key="1">
    <citation type="submission" date="2016-08" db="EMBL/GenBank/DDBJ databases">
        <authorList>
            <person name="Seilhamer J.J."/>
        </authorList>
    </citation>
    <scope>NUCLEOTIDE SEQUENCE [LARGE SCALE GENOMIC DNA]</scope>
    <source>
        <strain evidence="12 13">KCTC 42603</strain>
    </source>
</reference>
<feature type="domain" description="Lysidine-tRNA(Ile) synthetase C-terminal" evidence="11">
    <location>
        <begin position="383"/>
        <end position="416"/>
    </location>
</feature>
<evidence type="ECO:0000256" key="7">
    <source>
        <dbReference type="ARBA" id="ARBA00048539"/>
    </source>
</evidence>
<proteinExistence type="inferred from homology"/>
<dbReference type="Gene3D" id="3.40.50.620">
    <property type="entry name" value="HUPs"/>
    <property type="match status" value="1"/>
</dbReference>
<evidence type="ECO:0000313" key="12">
    <source>
        <dbReference type="EMBL" id="OFC68990.1"/>
    </source>
</evidence>
<evidence type="ECO:0000313" key="13">
    <source>
        <dbReference type="Proteomes" id="UP000175691"/>
    </source>
</evidence>
<dbReference type="Pfam" id="PF09179">
    <property type="entry name" value="TilS"/>
    <property type="match status" value="1"/>
</dbReference>
<comment type="function">
    <text evidence="8">Ligates lysine onto the cytidine present at position 34 of the AUA codon-specific tRNA(Ile) that contains the anticodon CAU, in an ATP-dependent manner. Cytidine is converted to lysidine, thus changing the amino acid specificity of the tRNA from methionine to isoleucine.</text>
</comment>
<comment type="catalytic activity">
    <reaction evidence="7 8">
        <text>cytidine(34) in tRNA(Ile2) + L-lysine + ATP = lysidine(34) in tRNA(Ile2) + AMP + diphosphate + H(+)</text>
        <dbReference type="Rhea" id="RHEA:43744"/>
        <dbReference type="Rhea" id="RHEA-COMP:10625"/>
        <dbReference type="Rhea" id="RHEA-COMP:10670"/>
        <dbReference type="ChEBI" id="CHEBI:15378"/>
        <dbReference type="ChEBI" id="CHEBI:30616"/>
        <dbReference type="ChEBI" id="CHEBI:32551"/>
        <dbReference type="ChEBI" id="CHEBI:33019"/>
        <dbReference type="ChEBI" id="CHEBI:82748"/>
        <dbReference type="ChEBI" id="CHEBI:83665"/>
        <dbReference type="ChEBI" id="CHEBI:456215"/>
        <dbReference type="EC" id="6.3.4.19"/>
    </reaction>
</comment>
<dbReference type="EC" id="6.3.4.19" evidence="8"/>
<name>A0A1E7Z660_9ALTE</name>
<keyword evidence="5 8" id="KW-0547">Nucleotide-binding</keyword>